<comment type="function">
    <text evidence="6">Required for 60S pre-ribosomal subunits export to the cytoplasm.</text>
</comment>
<dbReference type="OrthoDB" id="2196187at2759"/>
<comment type="similarity">
    <text evidence="1 6">Belongs to the SDA1 family.</text>
</comment>
<feature type="region of interest" description="Disordered" evidence="7">
    <location>
        <begin position="502"/>
        <end position="590"/>
    </location>
</feature>
<dbReference type="InterPro" id="IPR016024">
    <property type="entry name" value="ARM-type_fold"/>
</dbReference>
<keyword evidence="2 6" id="KW-0813">Transport</keyword>
<feature type="domain" description="SDA1 N-terminal" evidence="9">
    <location>
        <begin position="66"/>
        <end position="434"/>
    </location>
</feature>
<feature type="domain" description="SDA1 middle" evidence="8">
    <location>
        <begin position="532"/>
        <end position="676"/>
    </location>
</feature>
<keyword evidence="5 6" id="KW-0539">Nucleus</keyword>
<dbReference type="GeneID" id="43582644"/>
<dbReference type="EMBL" id="CABVLU010000003">
    <property type="protein sequence ID" value="VVT53945.1"/>
    <property type="molecule type" value="Genomic_DNA"/>
</dbReference>
<name>A0A5E8BYS5_9ASCO</name>
<feature type="domain" description="SDA1 C-terminal" evidence="10">
    <location>
        <begin position="695"/>
        <end position="741"/>
    </location>
</feature>
<dbReference type="InterPro" id="IPR007949">
    <property type="entry name" value="SDA1_MD"/>
</dbReference>
<dbReference type="GO" id="GO:0015031">
    <property type="term" value="P:protein transport"/>
    <property type="evidence" value="ECO:0007669"/>
    <property type="project" value="UniProtKB-KW"/>
</dbReference>
<dbReference type="RefSeq" id="XP_031854435.1">
    <property type="nucleotide sequence ID" value="XM_031998544.1"/>
</dbReference>
<proteinExistence type="inferred from homology"/>
<dbReference type="GO" id="GO:0005730">
    <property type="term" value="C:nucleolus"/>
    <property type="evidence" value="ECO:0007669"/>
    <property type="project" value="UniProtKB-SubCell"/>
</dbReference>
<dbReference type="SUPFAM" id="SSF48371">
    <property type="entry name" value="ARM repeat"/>
    <property type="match status" value="1"/>
</dbReference>
<dbReference type="Proteomes" id="UP000398389">
    <property type="component" value="Unassembled WGS sequence"/>
</dbReference>
<evidence type="ECO:0000256" key="1">
    <source>
        <dbReference type="ARBA" id="ARBA00005783"/>
    </source>
</evidence>
<feature type="compositionally biased region" description="Acidic residues" evidence="7">
    <location>
        <begin position="507"/>
        <end position="531"/>
    </location>
</feature>
<dbReference type="InterPro" id="IPR012977">
    <property type="entry name" value="SDA1_N"/>
</dbReference>
<dbReference type="Pfam" id="PF21638">
    <property type="entry name" value="SDA1_C"/>
    <property type="match status" value="1"/>
</dbReference>
<evidence type="ECO:0000256" key="6">
    <source>
        <dbReference type="RuleBase" id="RU365057"/>
    </source>
</evidence>
<dbReference type="PANTHER" id="PTHR12730:SF0">
    <property type="entry name" value="PROTEIN SDA1 HOMOLOG"/>
    <property type="match status" value="1"/>
</dbReference>
<evidence type="ECO:0000256" key="5">
    <source>
        <dbReference type="ARBA" id="ARBA00023242"/>
    </source>
</evidence>
<evidence type="ECO:0000256" key="3">
    <source>
        <dbReference type="ARBA" id="ARBA00022517"/>
    </source>
</evidence>
<dbReference type="PANTHER" id="PTHR12730">
    <property type="entry name" value="HSDA/SDA1-RELATED"/>
    <property type="match status" value="1"/>
</dbReference>
<evidence type="ECO:0000313" key="11">
    <source>
        <dbReference type="EMBL" id="VVT53945.1"/>
    </source>
</evidence>
<sequence length="743" mass="84636">MAKRKRSALLPENTALLQNLVKRDPSAYAKEFTEQYQHYESQRNLFLLNPAGDGCETESFLNSVGFIANVCSNFPTETAKFPEELSHILRTQHHQLPPDVREKLIQSLVLLRNKDVITPDTLIQVLFPVLVETTAKFTRAQIYSAIVSLLKAANHGAKNQKLNRTMQALLFNLLDESEANGLWATKLTRELWKRGIWDDSRTVELMVQAALNDNLKVSSSAVRFFLGADKERDETTENQSGDEDDLDINALRHKMQINKKTGRRGKKMESALKQLKKKGSNRHSATYLNFSAIHLLRDPQGFADALFDKYLTSKNSRKLDIQQRILITNLVSRLIGTHKLHVLGIYSFLEKLMTPKQENVTQFMAAAAQASHDLVPPDVISPLIRKIADEFVSDGVSSEVAAAGLNTIREILARAPLSIDETLLQDLVTYKGSKSKSVTMAARSLLGLYREIAPEMLARKDRGKTASIEMQHGEKRELRYGIESNVVTGIQGIDLLQKWQENREAGGEDSEEEDGWEIASEESEDDSDEGDWINMESDKEYSVSDSEDDDVENKRNRNKKLKRNNKNDMDEDQENDDNEDEQNNKKRKLTREELILERTKAEEEAFIKLASTRVLTPADFQKLEELRTQAGLEKIMGKSVRKSMGLNEETVEADNLIGSKKYKQNKKERLAHVEEGREGRREFGSRKGKRENARSTTNKEKARKKNIMMMIHKKDVQGKAKRSLKEKQKVLRQHITTQKKKGF</sequence>
<reference evidence="11 12" key="1">
    <citation type="submission" date="2019-09" db="EMBL/GenBank/DDBJ databases">
        <authorList>
            <person name="Brejova B."/>
        </authorList>
    </citation>
    <scope>NUCLEOTIDE SEQUENCE [LARGE SCALE GENOMIC DNA]</scope>
</reference>
<accession>A0A5E8BYS5</accession>
<organism evidence="11 12">
    <name type="scientific">Magnusiomyces paraingens</name>
    <dbReference type="NCBI Taxonomy" id="2606893"/>
    <lineage>
        <taxon>Eukaryota</taxon>
        <taxon>Fungi</taxon>
        <taxon>Dikarya</taxon>
        <taxon>Ascomycota</taxon>
        <taxon>Saccharomycotina</taxon>
        <taxon>Dipodascomycetes</taxon>
        <taxon>Dipodascales</taxon>
        <taxon>Dipodascaceae</taxon>
        <taxon>Magnusiomyces</taxon>
    </lineage>
</organism>
<dbReference type="InterPro" id="IPR027312">
    <property type="entry name" value="Sda1"/>
</dbReference>
<dbReference type="GO" id="GO:0000055">
    <property type="term" value="P:ribosomal large subunit export from nucleus"/>
    <property type="evidence" value="ECO:0007669"/>
    <property type="project" value="UniProtKB-UniRule"/>
</dbReference>
<evidence type="ECO:0000259" key="8">
    <source>
        <dbReference type="Pfam" id="PF05285"/>
    </source>
</evidence>
<keyword evidence="4 6" id="KW-0653">Protein transport</keyword>
<feature type="compositionally biased region" description="Basic and acidic residues" evidence="7">
    <location>
        <begin position="712"/>
        <end position="729"/>
    </location>
</feature>
<dbReference type="InterPro" id="IPR048292">
    <property type="entry name" value="SDA1_C"/>
</dbReference>
<dbReference type="Pfam" id="PF08158">
    <property type="entry name" value="SDA1_HEAT"/>
    <property type="match status" value="1"/>
</dbReference>
<dbReference type="Pfam" id="PF05285">
    <property type="entry name" value="SDA1_dom"/>
    <property type="match status" value="1"/>
</dbReference>
<keyword evidence="12" id="KW-1185">Reference proteome</keyword>
<evidence type="ECO:0000313" key="12">
    <source>
        <dbReference type="Proteomes" id="UP000398389"/>
    </source>
</evidence>
<evidence type="ECO:0000259" key="10">
    <source>
        <dbReference type="Pfam" id="PF21638"/>
    </source>
</evidence>
<evidence type="ECO:0000256" key="4">
    <source>
        <dbReference type="ARBA" id="ARBA00022927"/>
    </source>
</evidence>
<dbReference type="AlphaFoldDB" id="A0A5E8BYS5"/>
<protein>
    <recommendedName>
        <fullName evidence="6">Protein SDA1</fullName>
    </recommendedName>
</protein>
<evidence type="ECO:0000259" key="9">
    <source>
        <dbReference type="Pfam" id="PF08158"/>
    </source>
</evidence>
<comment type="subcellular location">
    <subcellularLocation>
        <location evidence="6">Nucleus</location>
        <location evidence="6">Nucleolus</location>
    </subcellularLocation>
</comment>
<gene>
    <name evidence="11" type="ORF">SAPINGB_P003829</name>
</gene>
<feature type="compositionally biased region" description="Acidic residues" evidence="7">
    <location>
        <begin position="569"/>
        <end position="581"/>
    </location>
</feature>
<evidence type="ECO:0000256" key="7">
    <source>
        <dbReference type="SAM" id="MobiDB-lite"/>
    </source>
</evidence>
<dbReference type="GO" id="GO:0042273">
    <property type="term" value="P:ribosomal large subunit biogenesis"/>
    <property type="evidence" value="ECO:0007669"/>
    <property type="project" value="UniProtKB-UniRule"/>
</dbReference>
<feature type="compositionally biased region" description="Basic and acidic residues" evidence="7">
    <location>
        <begin position="665"/>
        <end position="700"/>
    </location>
</feature>
<feature type="region of interest" description="Disordered" evidence="7">
    <location>
        <begin position="665"/>
        <end position="743"/>
    </location>
</feature>
<evidence type="ECO:0000256" key="2">
    <source>
        <dbReference type="ARBA" id="ARBA00022448"/>
    </source>
</evidence>
<keyword evidence="3 6" id="KW-0690">Ribosome biogenesis</keyword>